<evidence type="ECO:0000256" key="2">
    <source>
        <dbReference type="ARBA" id="ARBA00022801"/>
    </source>
</evidence>
<feature type="region of interest" description="Disordered" evidence="5">
    <location>
        <begin position="1098"/>
        <end position="1257"/>
    </location>
</feature>
<feature type="compositionally biased region" description="Polar residues" evidence="5">
    <location>
        <begin position="674"/>
        <end position="685"/>
    </location>
</feature>
<feature type="domain" description="Helicase ATP-binding" evidence="6">
    <location>
        <begin position="76"/>
        <end position="260"/>
    </location>
</feature>
<dbReference type="PROSITE" id="PS51192">
    <property type="entry name" value="HELICASE_ATP_BIND_1"/>
    <property type="match status" value="1"/>
</dbReference>
<dbReference type="Gene3D" id="3.40.50.300">
    <property type="entry name" value="P-loop containing nucleotide triphosphate hydrolases"/>
    <property type="match status" value="1"/>
</dbReference>
<dbReference type="CDD" id="cd18005">
    <property type="entry name" value="DEXHc_ERCC6L2"/>
    <property type="match status" value="1"/>
</dbReference>
<dbReference type="RefSeq" id="XP_031440993.1">
    <property type="nucleotide sequence ID" value="XM_031585133.2"/>
</dbReference>
<dbReference type="Pfam" id="PF14773">
    <property type="entry name" value="VIGSSK"/>
    <property type="match status" value="1"/>
</dbReference>
<dbReference type="InterPro" id="IPR027417">
    <property type="entry name" value="P-loop_NTPase"/>
</dbReference>
<dbReference type="Pfam" id="PF00176">
    <property type="entry name" value="SNF2-rel_dom"/>
    <property type="match status" value="1"/>
</dbReference>
<dbReference type="SMART" id="SM00487">
    <property type="entry name" value="DEXDc"/>
    <property type="match status" value="1"/>
</dbReference>
<feature type="compositionally biased region" description="Basic and acidic residues" evidence="5">
    <location>
        <begin position="1188"/>
        <end position="1210"/>
    </location>
</feature>
<protein>
    <submittedName>
        <fullName evidence="9">DNA excision repair protein ERCC-6-like 2</fullName>
    </submittedName>
</protein>
<dbReference type="SMART" id="SM00490">
    <property type="entry name" value="HELICc"/>
    <property type="match status" value="1"/>
</dbReference>
<dbReference type="CDD" id="cd18793">
    <property type="entry name" value="SF2_C_SNF"/>
    <property type="match status" value="1"/>
</dbReference>
<dbReference type="InterPro" id="IPR049730">
    <property type="entry name" value="SNF2/RAD54-like_C"/>
</dbReference>
<feature type="compositionally biased region" description="Polar residues" evidence="5">
    <location>
        <begin position="1162"/>
        <end position="1171"/>
    </location>
</feature>
<reference evidence="9" key="1">
    <citation type="submission" date="2025-08" db="UniProtKB">
        <authorList>
            <consortium name="RefSeq"/>
        </authorList>
    </citation>
    <scope>IDENTIFICATION</scope>
</reference>
<dbReference type="OrthoDB" id="448448at2759"/>
<dbReference type="InterPro" id="IPR000330">
    <property type="entry name" value="SNF2_N"/>
</dbReference>
<feature type="region of interest" description="Disordered" evidence="5">
    <location>
        <begin position="747"/>
        <end position="887"/>
    </location>
</feature>
<dbReference type="InterPro" id="IPR014001">
    <property type="entry name" value="Helicase_ATP-bd"/>
</dbReference>
<feature type="region of interest" description="Disordered" evidence="5">
    <location>
        <begin position="1274"/>
        <end position="1308"/>
    </location>
</feature>
<keyword evidence="3" id="KW-0067">ATP-binding</keyword>
<keyword evidence="3" id="KW-0347">Helicase</keyword>
<feature type="compositionally biased region" description="Low complexity" evidence="5">
    <location>
        <begin position="1106"/>
        <end position="1119"/>
    </location>
</feature>
<keyword evidence="8" id="KW-1185">Reference proteome</keyword>
<keyword evidence="2" id="KW-0378">Hydrolase</keyword>
<evidence type="ECO:0000256" key="4">
    <source>
        <dbReference type="ARBA" id="ARBA00023242"/>
    </source>
</evidence>
<feature type="domain" description="Helicase C-terminal" evidence="7">
    <location>
        <begin position="452"/>
        <end position="609"/>
    </location>
</feature>
<dbReference type="Pfam" id="PF00271">
    <property type="entry name" value="Helicase_C"/>
    <property type="match status" value="1"/>
</dbReference>
<feature type="compositionally biased region" description="Basic and acidic residues" evidence="5">
    <location>
        <begin position="986"/>
        <end position="995"/>
    </location>
</feature>
<keyword evidence="4" id="KW-0539">Nucleus</keyword>
<dbReference type="PANTHER" id="PTHR45629:SF7">
    <property type="entry name" value="DNA EXCISION REPAIR PROTEIN ERCC-6-RELATED"/>
    <property type="match status" value="1"/>
</dbReference>
<proteinExistence type="predicted"/>
<accession>A0A6P8GQJ6</accession>
<evidence type="ECO:0000313" key="8">
    <source>
        <dbReference type="Proteomes" id="UP000515152"/>
    </source>
</evidence>
<dbReference type="GO" id="GO:0005524">
    <property type="term" value="F:ATP binding"/>
    <property type="evidence" value="ECO:0007669"/>
    <property type="project" value="InterPro"/>
</dbReference>
<dbReference type="FunFam" id="3.40.50.10810:FF:000019">
    <property type="entry name" value="DNA excision repair protein ERCC-6-like 2 isoform X1"/>
    <property type="match status" value="1"/>
</dbReference>
<evidence type="ECO:0000256" key="3">
    <source>
        <dbReference type="ARBA" id="ARBA00022806"/>
    </source>
</evidence>
<feature type="compositionally biased region" description="Basic and acidic residues" evidence="5">
    <location>
        <begin position="792"/>
        <end position="807"/>
    </location>
</feature>
<feature type="compositionally biased region" description="Basic and acidic residues" evidence="5">
    <location>
        <begin position="747"/>
        <end position="758"/>
    </location>
</feature>
<dbReference type="InterPro" id="IPR001650">
    <property type="entry name" value="Helicase_C-like"/>
</dbReference>
<name>A0A6P8GQJ6_CLUHA</name>
<evidence type="ECO:0000256" key="5">
    <source>
        <dbReference type="SAM" id="MobiDB-lite"/>
    </source>
</evidence>
<evidence type="ECO:0000259" key="7">
    <source>
        <dbReference type="PROSITE" id="PS51194"/>
    </source>
</evidence>
<dbReference type="PROSITE" id="PS51194">
    <property type="entry name" value="HELICASE_CTER"/>
    <property type="match status" value="1"/>
</dbReference>
<dbReference type="CTD" id="375748"/>
<dbReference type="SUPFAM" id="SSF52540">
    <property type="entry name" value="P-loop containing nucleoside triphosphate hydrolases"/>
    <property type="match status" value="2"/>
</dbReference>
<sequence>MSVKLDEQHEDEEEEPEGETSKCIRTSHIGEKPFFHLSQRAYGESVPFSLSKYVQIPYTINRYLRDYQREGVKFIFNNYVNSRGCILGDDMGLGKTIQVISFLAAVLHKTGTWEDVKKNIPHFLLSQKSAEQGKVKKVFLIIAPLSVLYNWEEELETWGHFKVAVVHGVEKEDELTRVKKGRCEVALTTYETFRLGLDKFNSIKWAAVFVDEAHKIKNYKSQITKAMKKMRCKVRVGLTGTILQNNLEELYCVMDWAIPWCLGNFRQFKKKFAEPVEHGQKHSVTKRNLAMGRQAVQALAQRLSGKFLRRTKAIISSQLPAKDDRVVYCSLTEFQQAVYIAVLESEDVILLMRSGQYCSCGSKQPRKKCCYKTNSKGMRVSELYFSYLAILRKVANHVALLQSKEGTSKKQEACINSVCEKVFQKFPEFAERCKQAAFEAMSDPMYSGKMRVLQKLLRHFLPKKDKVLLFSLSTKLLDVLESYCMAEGLEYHRLDGNTKAKDRMKIVKEFNASKSINLCLVSTLAGGLGLNFVGANVVILFDPTWNPASDLQAIDRVYRIGQCRDVTVFRLISLGTVEEIIYLRQVYKQQLQSSVVGGENSRRYFEAVQGTDGQSGELFGLRNLFRLQLDGTCLTQRILEREGRIEAGVMTAKTAGEERPPAGQTDLGAKGPTEQRTAGQSNCNQAAGGVLDFSSDSEEEGEAGTSRGSTASNPDGAQGPAAGHGCLKESFTELFLQGLGPVDVRETSARLGDEASRDPEEDDWSPLDISDMELEEISKSPVAGTSRSPVHKKPEEMTRRTAERDVVPESDEDDRQVHYSEESESLLDPRAIPLKHPSRNDLGAGGKKVTRKQKTEDRIESFSSSDDDTEFGQGQLATPKRTSSGRVTFTTLKSKQLQQTSTSRARQGGGTSNVATIDALLGGLNEVSYTHSNQRVVGSSRAENYISKAAVRDVFERQKYSQLPAHMLLESEEAQPALTPPLNGTHSDHEMEEQRQTSTEGAPEVSRLSHPVTHTLKASHHLRNSTAIIGETPNSICRSHFRLMAQFFGADSVQSFANGLLKSTSEQRQRMLRQYYSQQNPDLEDLVKQVFPEPPSAAVKSRMVASPPFSSSSSTTLPSGKNPTLKFTHTEHAPKRHISLTSEGTEEKSRAKKCRTLCPKTPSRNSDQTEMSPPALSGGSKTVVLTRTFRDPHVEPHERPGPQPDPKRNTADTCTERNPQVPPEVPRHVPPKVPPEVLPHVPQVPSRDDQSVNTHSSKSLLTDLLGDTSILDQLFKPKPKPQCSDRPSPSSSNPAGPHMERKAKARSKDLWDILSEGNEESINKLTDLTQIEKICSSTVKKDIKSNDSPLWRKNEKFLWKKQD</sequence>
<dbReference type="GeneID" id="105894153"/>
<organism evidence="8 9">
    <name type="scientific">Clupea harengus</name>
    <name type="common">Atlantic herring</name>
    <dbReference type="NCBI Taxonomy" id="7950"/>
    <lineage>
        <taxon>Eukaryota</taxon>
        <taxon>Metazoa</taxon>
        <taxon>Chordata</taxon>
        <taxon>Craniata</taxon>
        <taxon>Vertebrata</taxon>
        <taxon>Euteleostomi</taxon>
        <taxon>Actinopterygii</taxon>
        <taxon>Neopterygii</taxon>
        <taxon>Teleostei</taxon>
        <taxon>Clupei</taxon>
        <taxon>Clupeiformes</taxon>
        <taxon>Clupeoidei</taxon>
        <taxon>Clupeidae</taxon>
        <taxon>Clupea</taxon>
    </lineage>
</organism>
<feature type="compositionally biased region" description="Basic and acidic residues" evidence="5">
    <location>
        <begin position="1298"/>
        <end position="1308"/>
    </location>
</feature>
<dbReference type="KEGG" id="char:105894153"/>
<feature type="compositionally biased region" description="Acidic residues" evidence="5">
    <location>
        <begin position="759"/>
        <end position="775"/>
    </location>
</feature>
<dbReference type="Gene3D" id="3.40.50.10810">
    <property type="entry name" value="Tandem AAA-ATPase domain"/>
    <property type="match status" value="1"/>
</dbReference>
<dbReference type="Proteomes" id="UP000515152">
    <property type="component" value="Chromosome 18"/>
</dbReference>
<feature type="compositionally biased region" description="Polar residues" evidence="5">
    <location>
        <begin position="1285"/>
        <end position="1294"/>
    </location>
</feature>
<feature type="region of interest" description="Disordered" evidence="5">
    <location>
        <begin position="1"/>
        <end position="22"/>
    </location>
</feature>
<dbReference type="InterPro" id="IPR038718">
    <property type="entry name" value="SNF2-like_sf"/>
</dbReference>
<dbReference type="InterPro" id="IPR057931">
    <property type="entry name" value="RHH_ERCC6L2"/>
</dbReference>
<dbReference type="InterPro" id="IPR058052">
    <property type="entry name" value="DEXHc_ERCC6L2"/>
</dbReference>
<feature type="region of interest" description="Disordered" evidence="5">
    <location>
        <begin position="651"/>
        <end position="725"/>
    </location>
</feature>
<feature type="compositionally biased region" description="Polar residues" evidence="5">
    <location>
        <begin position="706"/>
        <end position="715"/>
    </location>
</feature>
<dbReference type="PANTHER" id="PTHR45629">
    <property type="entry name" value="SNF2/RAD54 FAMILY MEMBER"/>
    <property type="match status" value="1"/>
</dbReference>
<dbReference type="GO" id="GO:0004386">
    <property type="term" value="F:helicase activity"/>
    <property type="evidence" value="ECO:0007669"/>
    <property type="project" value="UniProtKB-KW"/>
</dbReference>
<comment type="subcellular location">
    <subcellularLocation>
        <location evidence="1">Nucleus</location>
    </subcellularLocation>
</comment>
<evidence type="ECO:0000313" key="9">
    <source>
        <dbReference type="RefSeq" id="XP_031440993.1"/>
    </source>
</evidence>
<keyword evidence="3" id="KW-0547">Nucleotide-binding</keyword>
<dbReference type="InterPro" id="IPR050496">
    <property type="entry name" value="SNF2_RAD54_helicase_repair"/>
</dbReference>
<feature type="region of interest" description="Disordered" evidence="5">
    <location>
        <begin position="973"/>
        <end position="1007"/>
    </location>
</feature>
<dbReference type="Pfam" id="PF25806">
    <property type="entry name" value="RHH_ERCC6L2"/>
    <property type="match status" value="1"/>
</dbReference>
<dbReference type="GO" id="GO:0005634">
    <property type="term" value="C:nucleus"/>
    <property type="evidence" value="ECO:0007669"/>
    <property type="project" value="UniProtKB-SubCell"/>
</dbReference>
<dbReference type="GO" id="GO:0016787">
    <property type="term" value="F:hydrolase activity"/>
    <property type="evidence" value="ECO:0007669"/>
    <property type="project" value="UniProtKB-KW"/>
</dbReference>
<gene>
    <name evidence="9" type="primary">ercc6l2</name>
</gene>
<feature type="compositionally biased region" description="Acidic residues" evidence="5">
    <location>
        <begin position="8"/>
        <end position="18"/>
    </location>
</feature>
<evidence type="ECO:0000256" key="1">
    <source>
        <dbReference type="ARBA" id="ARBA00004123"/>
    </source>
</evidence>
<dbReference type="InterPro" id="IPR029256">
    <property type="entry name" value="Heliccase-ass-bd"/>
</dbReference>
<evidence type="ECO:0000259" key="6">
    <source>
        <dbReference type="PROSITE" id="PS51192"/>
    </source>
</evidence>